<dbReference type="PANTHER" id="PTHR42695">
    <property type="entry name" value="GLUTAMINE AMIDOTRANSFERASE YLR126C-RELATED"/>
    <property type="match status" value="1"/>
</dbReference>
<keyword evidence="1" id="KW-0732">Signal</keyword>
<evidence type="ECO:0000259" key="2">
    <source>
        <dbReference type="Pfam" id="PF00117"/>
    </source>
</evidence>
<sequence length="254" mass="28436">MSTKTLAHIRIAFLECGLLAPAALAKYGRYGNLAQEFLSTAAKDSPDALATFSLFPFDVHGAREYPDIEEIDAVIISGSKYDSFDNDPWILELVEFVRKILAQRRVRIIGICFGHQIIGRALGGDAIVGRGDNGWETSVTPLQLTSRGQEIFGRSQLKLNQMHRDIVYSCPEGTELLASSSRYEVQGLYIPERLMTFQGHPEYTADIISEVLHIRHDMGIFDDEMLSDALQRSKEPHDGYEVGRVFLKFLAGRV</sequence>
<dbReference type="AlphaFoldDB" id="A0A383UQD5"/>
<dbReference type="Gene3D" id="3.40.50.880">
    <property type="match status" value="1"/>
</dbReference>
<accession>A0A383UQD5</accession>
<dbReference type="SUPFAM" id="SSF52317">
    <property type="entry name" value="Class I glutamine amidotransferase-like"/>
    <property type="match status" value="1"/>
</dbReference>
<dbReference type="VEuPathDB" id="FungiDB:BLGHR1_12756"/>
<dbReference type="EMBL" id="UNSH01000041">
    <property type="protein sequence ID" value="SZF01979.1"/>
    <property type="molecule type" value="Genomic_DNA"/>
</dbReference>
<organism evidence="3 4">
    <name type="scientific">Blumeria hordei</name>
    <name type="common">Barley powdery mildew</name>
    <name type="synonym">Blumeria graminis f. sp. hordei</name>
    <dbReference type="NCBI Taxonomy" id="2867405"/>
    <lineage>
        <taxon>Eukaryota</taxon>
        <taxon>Fungi</taxon>
        <taxon>Dikarya</taxon>
        <taxon>Ascomycota</taxon>
        <taxon>Pezizomycotina</taxon>
        <taxon>Leotiomycetes</taxon>
        <taxon>Erysiphales</taxon>
        <taxon>Erysiphaceae</taxon>
        <taxon>Blumeria</taxon>
    </lineage>
</organism>
<name>A0A383UQD5_BLUHO</name>
<dbReference type="Pfam" id="PF00117">
    <property type="entry name" value="GATase"/>
    <property type="match status" value="1"/>
</dbReference>
<dbReference type="InterPro" id="IPR044992">
    <property type="entry name" value="ChyE-like"/>
</dbReference>
<dbReference type="PANTHER" id="PTHR42695:SF5">
    <property type="entry name" value="GLUTAMINE AMIDOTRANSFERASE YLR126C-RELATED"/>
    <property type="match status" value="1"/>
</dbReference>
<protein>
    <recommendedName>
        <fullName evidence="2">Glutamine amidotransferase domain-containing protein</fullName>
    </recommendedName>
</protein>
<proteinExistence type="predicted"/>
<feature type="signal peptide" evidence="1">
    <location>
        <begin position="1"/>
        <end position="25"/>
    </location>
</feature>
<evidence type="ECO:0000313" key="4">
    <source>
        <dbReference type="Proteomes" id="UP000275772"/>
    </source>
</evidence>
<dbReference type="InterPro" id="IPR029062">
    <property type="entry name" value="Class_I_gatase-like"/>
</dbReference>
<evidence type="ECO:0000256" key="1">
    <source>
        <dbReference type="SAM" id="SignalP"/>
    </source>
</evidence>
<feature type="chain" id="PRO_5016599175" description="Glutamine amidotransferase domain-containing protein" evidence="1">
    <location>
        <begin position="26"/>
        <end position="254"/>
    </location>
</feature>
<gene>
    <name evidence="3" type="ORF">BLGHR1_12756</name>
</gene>
<dbReference type="GO" id="GO:0005829">
    <property type="term" value="C:cytosol"/>
    <property type="evidence" value="ECO:0007669"/>
    <property type="project" value="TreeGrafter"/>
</dbReference>
<feature type="domain" description="Glutamine amidotransferase" evidence="2">
    <location>
        <begin position="56"/>
        <end position="205"/>
    </location>
</feature>
<dbReference type="CDD" id="cd01741">
    <property type="entry name" value="GATase1_1"/>
    <property type="match status" value="1"/>
</dbReference>
<dbReference type="Proteomes" id="UP000275772">
    <property type="component" value="Unassembled WGS sequence"/>
</dbReference>
<evidence type="ECO:0000313" key="3">
    <source>
        <dbReference type="EMBL" id="SZF01979.1"/>
    </source>
</evidence>
<dbReference type="PROSITE" id="PS51273">
    <property type="entry name" value="GATASE_TYPE_1"/>
    <property type="match status" value="1"/>
</dbReference>
<dbReference type="InterPro" id="IPR017926">
    <property type="entry name" value="GATASE"/>
</dbReference>
<dbReference type="GO" id="GO:0005634">
    <property type="term" value="C:nucleus"/>
    <property type="evidence" value="ECO:0007669"/>
    <property type="project" value="TreeGrafter"/>
</dbReference>
<reference evidence="3 4" key="1">
    <citation type="submission" date="2017-11" db="EMBL/GenBank/DDBJ databases">
        <authorList>
            <person name="Kracher B."/>
        </authorList>
    </citation>
    <scope>NUCLEOTIDE SEQUENCE [LARGE SCALE GENOMIC DNA]</scope>
    <source>
        <strain evidence="3 4">RACE1</strain>
    </source>
</reference>